<keyword evidence="3 6" id="KW-0812">Transmembrane</keyword>
<keyword evidence="9" id="KW-1185">Reference proteome</keyword>
<dbReference type="Proteomes" id="UP000775872">
    <property type="component" value="Unassembled WGS sequence"/>
</dbReference>
<evidence type="ECO:0000256" key="5">
    <source>
        <dbReference type="ARBA" id="ARBA00023136"/>
    </source>
</evidence>
<evidence type="ECO:0000313" key="9">
    <source>
        <dbReference type="Proteomes" id="UP000775872"/>
    </source>
</evidence>
<evidence type="ECO:0000256" key="2">
    <source>
        <dbReference type="ARBA" id="ARBA00022448"/>
    </source>
</evidence>
<feature type="transmembrane region" description="Helical" evidence="6">
    <location>
        <begin position="345"/>
        <end position="364"/>
    </location>
</feature>
<dbReference type="SUPFAM" id="SSF103473">
    <property type="entry name" value="MFS general substrate transporter"/>
    <property type="match status" value="1"/>
</dbReference>
<reference evidence="8 9" key="2">
    <citation type="submission" date="2021-10" db="EMBL/GenBank/DDBJ databases">
        <authorList>
            <person name="Piombo E."/>
        </authorList>
    </citation>
    <scope>NUCLEOTIDE SEQUENCE [LARGE SCALE GENOMIC DNA]</scope>
</reference>
<proteinExistence type="predicted"/>
<gene>
    <name evidence="8" type="ORF">CSOL1703_00017222</name>
</gene>
<evidence type="ECO:0000256" key="6">
    <source>
        <dbReference type="SAM" id="Phobius"/>
    </source>
</evidence>
<dbReference type="Gene3D" id="1.20.1250.20">
    <property type="entry name" value="MFS general substrate transporter like domains"/>
    <property type="match status" value="2"/>
</dbReference>
<dbReference type="AlphaFoldDB" id="A0A9P0EDM6"/>
<dbReference type="PROSITE" id="PS50850">
    <property type="entry name" value="MFS"/>
    <property type="match status" value="1"/>
</dbReference>
<keyword evidence="2" id="KW-0813">Transport</keyword>
<feature type="transmembrane region" description="Helical" evidence="6">
    <location>
        <begin position="406"/>
        <end position="426"/>
    </location>
</feature>
<dbReference type="InterPro" id="IPR011701">
    <property type="entry name" value="MFS"/>
</dbReference>
<sequence length="480" mass="53277">MDKNLEVGTSHVENYQDAMDAKPTVDEYDAARHAKLRHKIDRRLLPLFCWVYLLNYLDRSNIGNAKILNDETGDSFLSSVNMTATQYSITITVFSIFYCLFEVPSNWVMKRYVKPSNWLAFLIFSWGVVTIGFAFVKNYAGVIALRTLVGLFEAGAYPGMIYIRTFWYRQEERGIRIALVSASSTCAGAFGGLVAYGMAYLNRHAGLRGWQWLFLIEGAITVLCTLLLVFFAPDYPSTTKWLTEEEREFATKRLEEQNSGYTSEPASRREVIDTFVGPRMLLHYTTYFTNVIVFQGLVYFTPTIVHGLGYSSVQAQLMTVAPWAASYVVALILAKAADHFNARGFIAAGAAVVSGAAFLGSSLLPPDAFGRRYACLIVGCCGVFPSCAPLTAWVSCNAPSPRTVGYAVALNNSVSGIASIIGVWIWQSEQSAKGFPLGNRVSCACSFVTAIFALVLRYWYVRMNKNNQLDSTGSPRVWLL</sequence>
<dbReference type="PANTHER" id="PTHR43791">
    <property type="entry name" value="PERMEASE-RELATED"/>
    <property type="match status" value="1"/>
</dbReference>
<dbReference type="FunFam" id="1.20.1250.20:FF:000057">
    <property type="entry name" value="MFS general substrate transporter"/>
    <property type="match status" value="1"/>
</dbReference>
<dbReference type="OrthoDB" id="3639251at2759"/>
<feature type="domain" description="Major facilitator superfamily (MFS) profile" evidence="7">
    <location>
        <begin position="44"/>
        <end position="480"/>
    </location>
</feature>
<feature type="transmembrane region" description="Helical" evidence="6">
    <location>
        <begin position="438"/>
        <end position="460"/>
    </location>
</feature>
<feature type="transmembrane region" description="Helical" evidence="6">
    <location>
        <begin position="210"/>
        <end position="232"/>
    </location>
</feature>
<feature type="transmembrane region" description="Helical" evidence="6">
    <location>
        <begin position="175"/>
        <end position="198"/>
    </location>
</feature>
<dbReference type="InterPro" id="IPR036259">
    <property type="entry name" value="MFS_trans_sf"/>
</dbReference>
<dbReference type="EMBL" id="CABFOC020000029">
    <property type="protein sequence ID" value="CAH0047332.1"/>
    <property type="molecule type" value="Genomic_DNA"/>
</dbReference>
<name>A0A9P0EDM6_9HYPO</name>
<evidence type="ECO:0000259" key="7">
    <source>
        <dbReference type="PROSITE" id="PS50850"/>
    </source>
</evidence>
<evidence type="ECO:0000256" key="3">
    <source>
        <dbReference type="ARBA" id="ARBA00022692"/>
    </source>
</evidence>
<feature type="transmembrane region" description="Helical" evidence="6">
    <location>
        <begin position="315"/>
        <end position="333"/>
    </location>
</feature>
<feature type="transmembrane region" description="Helical" evidence="6">
    <location>
        <begin position="84"/>
        <end position="104"/>
    </location>
</feature>
<dbReference type="GO" id="GO:0016020">
    <property type="term" value="C:membrane"/>
    <property type="evidence" value="ECO:0007669"/>
    <property type="project" value="UniProtKB-SubCell"/>
</dbReference>
<dbReference type="InterPro" id="IPR020846">
    <property type="entry name" value="MFS_dom"/>
</dbReference>
<dbReference type="Pfam" id="PF07690">
    <property type="entry name" value="MFS_1"/>
    <property type="match status" value="1"/>
</dbReference>
<evidence type="ECO:0000256" key="4">
    <source>
        <dbReference type="ARBA" id="ARBA00022989"/>
    </source>
</evidence>
<feature type="transmembrane region" description="Helical" evidence="6">
    <location>
        <begin position="142"/>
        <end position="163"/>
    </location>
</feature>
<dbReference type="GO" id="GO:0022857">
    <property type="term" value="F:transmembrane transporter activity"/>
    <property type="evidence" value="ECO:0007669"/>
    <property type="project" value="InterPro"/>
</dbReference>
<keyword evidence="5 6" id="KW-0472">Membrane</keyword>
<protein>
    <recommendedName>
        <fullName evidence="7">Major facilitator superfamily (MFS) profile domain-containing protein</fullName>
    </recommendedName>
</protein>
<dbReference type="PANTHER" id="PTHR43791:SF49">
    <property type="entry name" value="TRANSPORTER, PUTATIVE (AFU_ORTHOLOGUE AFUA_4G04250)-RELATED"/>
    <property type="match status" value="1"/>
</dbReference>
<feature type="transmembrane region" description="Helical" evidence="6">
    <location>
        <begin position="370"/>
        <end position="394"/>
    </location>
</feature>
<evidence type="ECO:0000313" key="8">
    <source>
        <dbReference type="EMBL" id="CAH0047332.1"/>
    </source>
</evidence>
<comment type="subcellular location">
    <subcellularLocation>
        <location evidence="1">Membrane</location>
        <topology evidence="1">Multi-pass membrane protein</topology>
    </subcellularLocation>
</comment>
<feature type="transmembrane region" description="Helical" evidence="6">
    <location>
        <begin position="287"/>
        <end position="309"/>
    </location>
</feature>
<comment type="caution">
    <text evidence="8">The sequence shown here is derived from an EMBL/GenBank/DDBJ whole genome shotgun (WGS) entry which is preliminary data.</text>
</comment>
<accession>A0A9P0EDM6</accession>
<feature type="transmembrane region" description="Helical" evidence="6">
    <location>
        <begin position="116"/>
        <end position="136"/>
    </location>
</feature>
<organism evidence="8 9">
    <name type="scientific">Clonostachys solani</name>
    <dbReference type="NCBI Taxonomy" id="160281"/>
    <lineage>
        <taxon>Eukaryota</taxon>
        <taxon>Fungi</taxon>
        <taxon>Dikarya</taxon>
        <taxon>Ascomycota</taxon>
        <taxon>Pezizomycotina</taxon>
        <taxon>Sordariomycetes</taxon>
        <taxon>Hypocreomycetidae</taxon>
        <taxon>Hypocreales</taxon>
        <taxon>Bionectriaceae</taxon>
        <taxon>Clonostachys</taxon>
    </lineage>
</organism>
<evidence type="ECO:0000256" key="1">
    <source>
        <dbReference type="ARBA" id="ARBA00004141"/>
    </source>
</evidence>
<keyword evidence="4 6" id="KW-1133">Transmembrane helix</keyword>
<reference evidence="9" key="1">
    <citation type="submission" date="2019-06" db="EMBL/GenBank/DDBJ databases">
        <authorList>
            <person name="Broberg M."/>
        </authorList>
    </citation>
    <scope>NUCLEOTIDE SEQUENCE [LARGE SCALE GENOMIC DNA]</scope>
</reference>